<sequence>MPQTEMTTTTTTSGASSAPSGVPPATGSANDYYITVYIERTNERLCYRERDHVVIWNREECRKISGNAAPHARNLEKYLAKYTACEVYNGQDLDAEGRPRLAEMKEGANGLGERVPIWNRTKRLRIAGNAAPLAKNLQAYLERNLDCELYTGQDQDSQGTSAAAQRRLPPAAAAAALAASRRRHRDAKNAHPPADEASVILLHDLSAHPELADAFADSPLVDTTAERDSDPAAVYRYVAPERRSAECDCEACVGSGDSASSAYDSQADDTPSEWAESTSMTCTSSDGDGDDGARVEGVLFGGIEEYRPVDGDFWRSPATLRATASGQSITLTSIPTADGLVLIVPPEALLPIAEEEGDGDAGTDGAACGDLVVQMDAAGAERLAPAKLPAAQRYLVVPGEGLAAAMAAKQRQRRRPSKRRRSSLASTGGDAVANTERDSKVQWDGAEQTRVAVGGRRPRDGVGIQDANHGDAQIAVGSETGASAQASRSDGVVQHQRADARYEHRTRRSPMRPPDWHPHGRSRSQSGCRHRHRRACRRSQRLSIGSDGGAGWHPVWNHWGNTAGDASDEHTLPLLTSPWRRRRARSADFGRAWRSRQDSDDDGDIVIDPHWWSWTGDPLAHDGDGGGSGGSGIPWAFTDEDLNFLSDASSATKTRRRRRASDDAHRDNASEADRKRAKSGSASAAATASPRSDGQCTSSRRSSHRAASLPDPESGMPSEYISVSRNSFVFNANSVRGI</sequence>
<comment type="caution">
    <text evidence="2">The sequence shown here is derived from an EMBL/GenBank/DDBJ whole genome shotgun (WGS) entry which is preliminary data.</text>
</comment>
<feature type="compositionally biased region" description="Low complexity" evidence="1">
    <location>
        <begin position="277"/>
        <end position="286"/>
    </location>
</feature>
<feature type="region of interest" description="Disordered" evidence="1">
    <location>
        <begin position="480"/>
        <end position="540"/>
    </location>
</feature>
<evidence type="ECO:0000256" key="1">
    <source>
        <dbReference type="SAM" id="MobiDB-lite"/>
    </source>
</evidence>
<dbReference type="EMBL" id="JANCYW010000012">
    <property type="protein sequence ID" value="KAK4537401.1"/>
    <property type="molecule type" value="Genomic_DNA"/>
</dbReference>
<keyword evidence="3" id="KW-1185">Reference proteome</keyword>
<evidence type="ECO:0000313" key="2">
    <source>
        <dbReference type="EMBL" id="KAK4537401.1"/>
    </source>
</evidence>
<name>A0AAV9IZC5_CYACA</name>
<feature type="compositionally biased region" description="Low complexity" evidence="1">
    <location>
        <begin position="679"/>
        <end position="692"/>
    </location>
</feature>
<feature type="region of interest" description="Disordered" evidence="1">
    <location>
        <begin position="256"/>
        <end position="291"/>
    </location>
</feature>
<reference evidence="2 3" key="1">
    <citation type="submission" date="2022-07" db="EMBL/GenBank/DDBJ databases">
        <title>Genome-wide signatures of adaptation to extreme environments.</title>
        <authorList>
            <person name="Cho C.H."/>
            <person name="Yoon H.S."/>
        </authorList>
    </citation>
    <scope>NUCLEOTIDE SEQUENCE [LARGE SCALE GENOMIC DNA]</scope>
    <source>
        <strain evidence="2 3">DBV 063 E5</strain>
    </source>
</reference>
<feature type="region of interest" description="Disordered" evidence="1">
    <location>
        <begin position="406"/>
        <end position="466"/>
    </location>
</feature>
<organism evidence="2 3">
    <name type="scientific">Cyanidium caldarium</name>
    <name type="common">Red alga</name>
    <dbReference type="NCBI Taxonomy" id="2771"/>
    <lineage>
        <taxon>Eukaryota</taxon>
        <taxon>Rhodophyta</taxon>
        <taxon>Bangiophyceae</taxon>
        <taxon>Cyanidiales</taxon>
        <taxon>Cyanidiaceae</taxon>
        <taxon>Cyanidium</taxon>
    </lineage>
</organism>
<gene>
    <name evidence="2" type="ORF">CDCA_CDCA12G3426</name>
</gene>
<protein>
    <submittedName>
        <fullName evidence="2">Uncharacterized protein</fullName>
    </submittedName>
</protein>
<feature type="region of interest" description="Disordered" evidence="1">
    <location>
        <begin position="1"/>
        <end position="25"/>
    </location>
</feature>
<feature type="compositionally biased region" description="Basic and acidic residues" evidence="1">
    <location>
        <begin position="660"/>
        <end position="674"/>
    </location>
</feature>
<dbReference type="InterPro" id="IPR037259">
    <property type="entry name" value="BRK_sf"/>
</dbReference>
<feature type="compositionally biased region" description="Low complexity" evidence="1">
    <location>
        <begin position="7"/>
        <end position="25"/>
    </location>
</feature>
<accession>A0AAV9IZC5</accession>
<dbReference type="AlphaFoldDB" id="A0AAV9IZC5"/>
<dbReference type="SUPFAM" id="SSF160481">
    <property type="entry name" value="BRK domain-like"/>
    <property type="match status" value="1"/>
</dbReference>
<feature type="compositionally biased region" description="Basic residues" evidence="1">
    <location>
        <begin position="528"/>
        <end position="540"/>
    </location>
</feature>
<dbReference type="Gene3D" id="3.40.5.120">
    <property type="match status" value="1"/>
</dbReference>
<evidence type="ECO:0000313" key="3">
    <source>
        <dbReference type="Proteomes" id="UP001301350"/>
    </source>
</evidence>
<proteinExistence type="predicted"/>
<feature type="region of interest" description="Disordered" evidence="1">
    <location>
        <begin position="648"/>
        <end position="719"/>
    </location>
</feature>
<dbReference type="Proteomes" id="UP001301350">
    <property type="component" value="Unassembled WGS sequence"/>
</dbReference>
<feature type="compositionally biased region" description="Basic residues" evidence="1">
    <location>
        <begin position="410"/>
        <end position="422"/>
    </location>
</feature>